<evidence type="ECO:0000256" key="1">
    <source>
        <dbReference type="SAM" id="Phobius"/>
    </source>
</evidence>
<sequence>MENFTQAISHILGMSIVHSLWQGLLIFLLLKIILVCFPSISAAKKHNLSLAALFTLTGWFIFTINDEANTVKPLVYAGNSVVFPTVSESGPILSVNDAAYPYIHVIDDYLPYITLVYLIGLLFQLVKLGFTWNAIRRIRGSLSPVPNSIAELVKQLTTKFGIKKQVAVMHSRLVNVPGIIGYARPLILLPFSFTCNLSTDEAETILLHELAHVKRNDFVVNLIQRFIGIILFFNPFVQLINTIIEGERENSCDDLVVKVTNNPLLYAHALLKLEQTDNGHLSLALAAKSKKYRLLTRIDRIMKAEKLTISARNLLFVVLLSIGSIGSVAWISPLFNNGAISKGEENDSSIDESLALHKKLQVNQSSATAEGTSSAVKNPDPAISSNGYFDPALEKMYKQARLHVKNLEGVLKSPRYGSPEIIADMVAVEAQLKKAGFRYTPEFQKRADSITTEFDGYPLVKREYIFMHDRLNQLALYLSNPEYQQKIQKMSVAEYKKYLNYMKKFENL</sequence>
<feature type="transmembrane region" description="Helical" evidence="1">
    <location>
        <begin position="313"/>
        <end position="332"/>
    </location>
</feature>
<keyword evidence="1" id="KW-0472">Membrane</keyword>
<dbReference type="Gene3D" id="3.30.2010.10">
    <property type="entry name" value="Metalloproteases ('zincins'), catalytic domain"/>
    <property type="match status" value="1"/>
</dbReference>
<name>A0A4R6T2W2_9SPHI</name>
<keyword evidence="1" id="KW-1133">Transmembrane helix</keyword>
<protein>
    <submittedName>
        <fullName evidence="3">Beta-lactamase regulating signal transducer with metallopeptidase domain</fullName>
    </submittedName>
</protein>
<feature type="transmembrane region" description="Helical" evidence="1">
    <location>
        <begin position="47"/>
        <end position="64"/>
    </location>
</feature>
<comment type="caution">
    <text evidence="3">The sequence shown here is derived from an EMBL/GenBank/DDBJ whole genome shotgun (WGS) entry which is preliminary data.</text>
</comment>
<proteinExistence type="predicted"/>
<evidence type="ECO:0000313" key="4">
    <source>
        <dbReference type="Proteomes" id="UP000295620"/>
    </source>
</evidence>
<evidence type="ECO:0000313" key="3">
    <source>
        <dbReference type="EMBL" id="TDQ12068.1"/>
    </source>
</evidence>
<dbReference type="AlphaFoldDB" id="A0A4R6T2W2"/>
<dbReference type="InterPro" id="IPR052173">
    <property type="entry name" value="Beta-lactam_resp_regulator"/>
</dbReference>
<evidence type="ECO:0000259" key="2">
    <source>
        <dbReference type="Pfam" id="PF05569"/>
    </source>
</evidence>
<keyword evidence="4" id="KW-1185">Reference proteome</keyword>
<gene>
    <name evidence="3" type="ORF">ATK78_1199</name>
</gene>
<dbReference type="Proteomes" id="UP000295620">
    <property type="component" value="Unassembled WGS sequence"/>
</dbReference>
<dbReference type="InterPro" id="IPR008756">
    <property type="entry name" value="Peptidase_M56"/>
</dbReference>
<dbReference type="CDD" id="cd07341">
    <property type="entry name" value="M56_BlaR1_MecR1_like"/>
    <property type="match status" value="1"/>
</dbReference>
<accession>A0A4R6T2W2</accession>
<feature type="transmembrane region" description="Helical" evidence="1">
    <location>
        <begin position="20"/>
        <end position="40"/>
    </location>
</feature>
<feature type="transmembrane region" description="Helical" evidence="1">
    <location>
        <begin position="109"/>
        <end position="130"/>
    </location>
</feature>
<feature type="domain" description="Peptidase M56" evidence="2">
    <location>
        <begin position="105"/>
        <end position="298"/>
    </location>
</feature>
<dbReference type="PANTHER" id="PTHR34978:SF3">
    <property type="entry name" value="SLR0241 PROTEIN"/>
    <property type="match status" value="1"/>
</dbReference>
<dbReference type="EMBL" id="SNYC01000003">
    <property type="protein sequence ID" value="TDQ12068.1"/>
    <property type="molecule type" value="Genomic_DNA"/>
</dbReference>
<keyword evidence="1" id="KW-0812">Transmembrane</keyword>
<organism evidence="3 4">
    <name type="scientific">Pedobacter metabolipauper</name>
    <dbReference type="NCBI Taxonomy" id="425513"/>
    <lineage>
        <taxon>Bacteria</taxon>
        <taxon>Pseudomonadati</taxon>
        <taxon>Bacteroidota</taxon>
        <taxon>Sphingobacteriia</taxon>
        <taxon>Sphingobacteriales</taxon>
        <taxon>Sphingobacteriaceae</taxon>
        <taxon>Pedobacter</taxon>
    </lineage>
</organism>
<dbReference type="Pfam" id="PF05569">
    <property type="entry name" value="Peptidase_M56"/>
    <property type="match status" value="1"/>
</dbReference>
<dbReference type="PANTHER" id="PTHR34978">
    <property type="entry name" value="POSSIBLE SENSOR-TRANSDUCER PROTEIN BLAR"/>
    <property type="match status" value="1"/>
</dbReference>
<dbReference type="RefSeq" id="WP_133575084.1">
    <property type="nucleotide sequence ID" value="NZ_SNYC01000003.1"/>
</dbReference>
<dbReference type="OrthoDB" id="15218at2"/>
<reference evidence="3 4" key="1">
    <citation type="submission" date="2019-03" db="EMBL/GenBank/DDBJ databases">
        <title>Genomic Encyclopedia of Archaeal and Bacterial Type Strains, Phase II (KMG-II): from individual species to whole genera.</title>
        <authorList>
            <person name="Goeker M."/>
        </authorList>
    </citation>
    <scope>NUCLEOTIDE SEQUENCE [LARGE SCALE GENOMIC DNA]</scope>
    <source>
        <strain evidence="3 4">DSM 19035</strain>
    </source>
</reference>